<dbReference type="OrthoDB" id="3025853at2759"/>
<feature type="compositionally biased region" description="Basic and acidic residues" evidence="1">
    <location>
        <begin position="146"/>
        <end position="164"/>
    </location>
</feature>
<proteinExistence type="predicted"/>
<feature type="non-terminal residue" evidence="2">
    <location>
        <position position="223"/>
    </location>
</feature>
<dbReference type="AlphaFoldDB" id="A0A9P5XS67"/>
<gene>
    <name evidence="2" type="ORF">BDZ94DRAFT_1315713</name>
</gene>
<protein>
    <submittedName>
        <fullName evidence="2">Uncharacterized protein</fullName>
    </submittedName>
</protein>
<organism evidence="2 3">
    <name type="scientific">Collybia nuda</name>
    <dbReference type="NCBI Taxonomy" id="64659"/>
    <lineage>
        <taxon>Eukaryota</taxon>
        <taxon>Fungi</taxon>
        <taxon>Dikarya</taxon>
        <taxon>Basidiomycota</taxon>
        <taxon>Agaricomycotina</taxon>
        <taxon>Agaricomycetes</taxon>
        <taxon>Agaricomycetidae</taxon>
        <taxon>Agaricales</taxon>
        <taxon>Tricholomatineae</taxon>
        <taxon>Clitocybaceae</taxon>
        <taxon>Collybia</taxon>
    </lineage>
</organism>
<accession>A0A9P5XS67</accession>
<name>A0A9P5XS67_9AGAR</name>
<dbReference type="EMBL" id="MU150497">
    <property type="protein sequence ID" value="KAF9455893.1"/>
    <property type="molecule type" value="Genomic_DNA"/>
</dbReference>
<dbReference type="Proteomes" id="UP000807353">
    <property type="component" value="Unassembled WGS sequence"/>
</dbReference>
<reference evidence="2" key="1">
    <citation type="submission" date="2020-11" db="EMBL/GenBank/DDBJ databases">
        <authorList>
            <consortium name="DOE Joint Genome Institute"/>
            <person name="Ahrendt S."/>
            <person name="Riley R."/>
            <person name="Andreopoulos W."/>
            <person name="Labutti K."/>
            <person name="Pangilinan J."/>
            <person name="Ruiz-Duenas F.J."/>
            <person name="Barrasa J.M."/>
            <person name="Sanchez-Garcia M."/>
            <person name="Camarero S."/>
            <person name="Miyauchi S."/>
            <person name="Serrano A."/>
            <person name="Linde D."/>
            <person name="Babiker R."/>
            <person name="Drula E."/>
            <person name="Ayuso-Fernandez I."/>
            <person name="Pacheco R."/>
            <person name="Padilla G."/>
            <person name="Ferreira P."/>
            <person name="Barriuso J."/>
            <person name="Kellner H."/>
            <person name="Castanera R."/>
            <person name="Alfaro M."/>
            <person name="Ramirez L."/>
            <person name="Pisabarro A.G."/>
            <person name="Kuo A."/>
            <person name="Tritt A."/>
            <person name="Lipzen A."/>
            <person name="He G."/>
            <person name="Yan M."/>
            <person name="Ng V."/>
            <person name="Cullen D."/>
            <person name="Martin F."/>
            <person name="Rosso M.-N."/>
            <person name="Henrissat B."/>
            <person name="Hibbett D."/>
            <person name="Martinez A.T."/>
            <person name="Grigoriev I.V."/>
        </authorList>
    </citation>
    <scope>NUCLEOTIDE SEQUENCE</scope>
    <source>
        <strain evidence="2">CBS 247.69</strain>
    </source>
</reference>
<evidence type="ECO:0000313" key="3">
    <source>
        <dbReference type="Proteomes" id="UP000807353"/>
    </source>
</evidence>
<evidence type="ECO:0000313" key="2">
    <source>
        <dbReference type="EMBL" id="KAF9455893.1"/>
    </source>
</evidence>
<keyword evidence="3" id="KW-1185">Reference proteome</keyword>
<feature type="region of interest" description="Disordered" evidence="1">
    <location>
        <begin position="146"/>
        <end position="170"/>
    </location>
</feature>
<sequence length="223" mass="24559">MPPSQPASPLSPVPPSRQPTPRLENYLPNAGIPGPIPDDFNFETFLAVPTAITNLDIPLPSRIALNAEIEKFNNKSITETVTVKSTITPRPNDMDVGPALAPPYSYSADELRELVESETLCVALGPLPVGLIRVIAAERSKLKKAAEQEKQTEKEREKEADPKTRSKLLGTMRLDNPIDRVMGKADDVDIPTLYLLGITNKCCPPLNFFTNERIKIINHSPQD</sequence>
<feature type="compositionally biased region" description="Pro residues" evidence="1">
    <location>
        <begin position="1"/>
        <end position="18"/>
    </location>
</feature>
<evidence type="ECO:0000256" key="1">
    <source>
        <dbReference type="SAM" id="MobiDB-lite"/>
    </source>
</evidence>
<feature type="region of interest" description="Disordered" evidence="1">
    <location>
        <begin position="1"/>
        <end position="30"/>
    </location>
</feature>
<comment type="caution">
    <text evidence="2">The sequence shown here is derived from an EMBL/GenBank/DDBJ whole genome shotgun (WGS) entry which is preliminary data.</text>
</comment>